<evidence type="ECO:0008006" key="4">
    <source>
        <dbReference type="Google" id="ProtNLM"/>
    </source>
</evidence>
<keyword evidence="1" id="KW-0472">Membrane</keyword>
<name>A0ABW3LLH0_9BACI</name>
<dbReference type="EMBL" id="JBHTKJ010000013">
    <property type="protein sequence ID" value="MFD1038126.1"/>
    <property type="molecule type" value="Genomic_DNA"/>
</dbReference>
<keyword evidence="1" id="KW-0812">Transmembrane</keyword>
<evidence type="ECO:0000313" key="2">
    <source>
        <dbReference type="EMBL" id="MFD1038126.1"/>
    </source>
</evidence>
<accession>A0ABW3LLH0</accession>
<protein>
    <recommendedName>
        <fullName evidence="4">Type II secretion system protein</fullName>
    </recommendedName>
</protein>
<comment type="caution">
    <text evidence="2">The sequence shown here is derived from an EMBL/GenBank/DDBJ whole genome shotgun (WGS) entry which is preliminary data.</text>
</comment>
<reference evidence="3" key="1">
    <citation type="journal article" date="2019" name="Int. J. Syst. Evol. Microbiol.">
        <title>The Global Catalogue of Microorganisms (GCM) 10K type strain sequencing project: providing services to taxonomists for standard genome sequencing and annotation.</title>
        <authorList>
            <consortium name="The Broad Institute Genomics Platform"/>
            <consortium name="The Broad Institute Genome Sequencing Center for Infectious Disease"/>
            <person name="Wu L."/>
            <person name="Ma J."/>
        </authorList>
    </citation>
    <scope>NUCLEOTIDE SEQUENCE [LARGE SCALE GENOMIC DNA]</scope>
    <source>
        <strain evidence="3">CCUG 56754</strain>
    </source>
</reference>
<feature type="transmembrane region" description="Helical" evidence="1">
    <location>
        <begin position="12"/>
        <end position="33"/>
    </location>
</feature>
<organism evidence="2 3">
    <name type="scientific">Virgibacillus byunsanensis</name>
    <dbReference type="NCBI Taxonomy" id="570945"/>
    <lineage>
        <taxon>Bacteria</taxon>
        <taxon>Bacillati</taxon>
        <taxon>Bacillota</taxon>
        <taxon>Bacilli</taxon>
        <taxon>Bacillales</taxon>
        <taxon>Bacillaceae</taxon>
        <taxon>Virgibacillus</taxon>
    </lineage>
</organism>
<gene>
    <name evidence="2" type="ORF">ACFQ3N_06840</name>
</gene>
<sequence length="144" mass="16453">MIQMNSFKNEKGAMLVLTLMIITLFLTFILVQFTQITNTSRQVETMEKNIEARLIAEMGVDYYRKLVKSTVSETVANSDDIILPDLREQQILDDKGNYKYEISNPEIVEESSEQVKISFTSKGTALDTVQYIENTTITINLLTE</sequence>
<keyword evidence="1" id="KW-1133">Transmembrane helix</keyword>
<keyword evidence="3" id="KW-1185">Reference proteome</keyword>
<proteinExistence type="predicted"/>
<dbReference type="Proteomes" id="UP001597040">
    <property type="component" value="Unassembled WGS sequence"/>
</dbReference>
<evidence type="ECO:0000313" key="3">
    <source>
        <dbReference type="Proteomes" id="UP001597040"/>
    </source>
</evidence>
<evidence type="ECO:0000256" key="1">
    <source>
        <dbReference type="SAM" id="Phobius"/>
    </source>
</evidence>